<feature type="chain" id="PRO_5046966973" evidence="2">
    <location>
        <begin position="19"/>
        <end position="155"/>
    </location>
</feature>
<dbReference type="Gene3D" id="3.40.30.10">
    <property type="entry name" value="Glutaredoxin"/>
    <property type="match status" value="1"/>
</dbReference>
<keyword evidence="1 2" id="KW-0732">Signal</keyword>
<name>A0ABM0K448_APLCA</name>
<evidence type="ECO:0000313" key="3">
    <source>
        <dbReference type="Proteomes" id="UP000694888"/>
    </source>
</evidence>
<dbReference type="Pfam" id="PF13899">
    <property type="entry name" value="Thioredoxin_7"/>
    <property type="match status" value="1"/>
</dbReference>
<dbReference type="GeneID" id="101854824"/>
<dbReference type="InterPro" id="IPR051099">
    <property type="entry name" value="AGR/TXD"/>
</dbReference>
<evidence type="ECO:0000256" key="2">
    <source>
        <dbReference type="SAM" id="SignalP"/>
    </source>
</evidence>
<evidence type="ECO:0000313" key="4">
    <source>
        <dbReference type="RefSeq" id="XP_005108318.1"/>
    </source>
</evidence>
<feature type="signal peptide" evidence="2">
    <location>
        <begin position="1"/>
        <end position="18"/>
    </location>
</feature>
<dbReference type="Proteomes" id="UP000694888">
    <property type="component" value="Unplaced"/>
</dbReference>
<dbReference type="PANTHER" id="PTHR15337">
    <property type="entry name" value="ANTERIOR GRADIENT PROTEIN-RELATED"/>
    <property type="match status" value="1"/>
</dbReference>
<reference evidence="4" key="1">
    <citation type="submission" date="2025-08" db="UniProtKB">
        <authorList>
            <consortium name="RefSeq"/>
        </authorList>
    </citation>
    <scope>IDENTIFICATION</scope>
</reference>
<organism evidence="3 4">
    <name type="scientific">Aplysia californica</name>
    <name type="common">California sea hare</name>
    <dbReference type="NCBI Taxonomy" id="6500"/>
    <lineage>
        <taxon>Eukaryota</taxon>
        <taxon>Metazoa</taxon>
        <taxon>Spiralia</taxon>
        <taxon>Lophotrochozoa</taxon>
        <taxon>Mollusca</taxon>
        <taxon>Gastropoda</taxon>
        <taxon>Heterobranchia</taxon>
        <taxon>Euthyneura</taxon>
        <taxon>Tectipleura</taxon>
        <taxon>Aplysiida</taxon>
        <taxon>Aplysioidea</taxon>
        <taxon>Aplysiidae</taxon>
        <taxon>Aplysia</taxon>
    </lineage>
</organism>
<accession>A0ABM0K448</accession>
<protein>
    <submittedName>
        <fullName evidence="4">Thioredoxin domain-containing protein 12 isoform X3</fullName>
    </submittedName>
</protein>
<dbReference type="RefSeq" id="XP_005108318.1">
    <property type="nucleotide sequence ID" value="XM_005108261.3"/>
</dbReference>
<evidence type="ECO:0000256" key="1">
    <source>
        <dbReference type="ARBA" id="ARBA00022729"/>
    </source>
</evidence>
<dbReference type="SUPFAM" id="SSF52833">
    <property type="entry name" value="Thioredoxin-like"/>
    <property type="match status" value="1"/>
</dbReference>
<dbReference type="InterPro" id="IPR036249">
    <property type="entry name" value="Thioredoxin-like_sf"/>
</dbReference>
<keyword evidence="3" id="KW-1185">Reference proteome</keyword>
<gene>
    <name evidence="4" type="primary">LOC101854824</name>
</gene>
<dbReference type="PANTHER" id="PTHR15337:SF11">
    <property type="entry name" value="THIOREDOXIN DOMAIN-CONTAINING PROTEIN"/>
    <property type="match status" value="1"/>
</dbReference>
<proteinExistence type="predicted"/>
<sequence length="155" mass="17699">MARVLVAVMGPIFNLVSATGNARSKGWGDNIDWWTLRDGLARSRVENKPLMVVVHRMTCPACVYLKSRFSNSPDIASQSRHFVMVNLEPAETPSDDRQFHPDGHYVPRIFFFKPDGHLMTDVMHDPHSEYRYNYPNAMAIANSMSKVRNMLFKGN</sequence>